<protein>
    <submittedName>
        <fullName evidence="1">Uncharacterized protein</fullName>
    </submittedName>
</protein>
<accession>A0A511XFC1</accession>
<dbReference type="STRING" id="1120919.GCA_000429165_03621"/>
<dbReference type="RefSeq" id="WP_026399038.1">
    <property type="nucleotide sequence ID" value="NZ_AUBI01000026.1"/>
</dbReference>
<name>A0A511XFC1_9PROT</name>
<reference evidence="1 2" key="1">
    <citation type="submission" date="2019-07" db="EMBL/GenBank/DDBJ databases">
        <title>Whole genome shotgun sequence of Acetobacter nitrogenifigens NBRC 105050.</title>
        <authorList>
            <person name="Hosoyama A."/>
            <person name="Uohara A."/>
            <person name="Ohji S."/>
            <person name="Ichikawa N."/>
        </authorList>
    </citation>
    <scope>NUCLEOTIDE SEQUENCE [LARGE SCALE GENOMIC DNA]</scope>
    <source>
        <strain evidence="1 2">NBRC 105050</strain>
    </source>
</reference>
<evidence type="ECO:0000313" key="1">
    <source>
        <dbReference type="EMBL" id="GEN61653.1"/>
    </source>
</evidence>
<dbReference type="AlphaFoldDB" id="A0A511XFC1"/>
<proteinExistence type="predicted"/>
<dbReference type="EMBL" id="BJYF01000055">
    <property type="protein sequence ID" value="GEN61653.1"/>
    <property type="molecule type" value="Genomic_DNA"/>
</dbReference>
<comment type="caution">
    <text evidence="1">The sequence shown here is derived from an EMBL/GenBank/DDBJ whole genome shotgun (WGS) entry which is preliminary data.</text>
</comment>
<evidence type="ECO:0000313" key="2">
    <source>
        <dbReference type="Proteomes" id="UP000321635"/>
    </source>
</evidence>
<organism evidence="1 2">
    <name type="scientific">Acetobacter nitrogenifigens DSM 23921 = NBRC 105050</name>
    <dbReference type="NCBI Taxonomy" id="1120919"/>
    <lineage>
        <taxon>Bacteria</taxon>
        <taxon>Pseudomonadati</taxon>
        <taxon>Pseudomonadota</taxon>
        <taxon>Alphaproteobacteria</taxon>
        <taxon>Acetobacterales</taxon>
        <taxon>Acetobacteraceae</taxon>
        <taxon>Acetobacter</taxon>
    </lineage>
</organism>
<sequence length="137" mass="14803">MTDNKTINATTGERRVNIASRLSIFRFKTTVALSMLSVLALNHTARAAATIPSAEIELQMFSDDVIPDGAVEVSPQELPKISGVKAWRHNGRLIIQTPKPLSGTSPGFDQSMSNRGHPTLSLFTGPVRFPDGHILAP</sequence>
<keyword evidence="2" id="KW-1185">Reference proteome</keyword>
<gene>
    <name evidence="1" type="ORF">ANI02nite_35370</name>
</gene>
<dbReference type="Proteomes" id="UP000321635">
    <property type="component" value="Unassembled WGS sequence"/>
</dbReference>